<evidence type="ECO:0000313" key="1">
    <source>
        <dbReference type="EMBL" id="CAG8826155.1"/>
    </source>
</evidence>
<reference evidence="1" key="1">
    <citation type="submission" date="2021-06" db="EMBL/GenBank/DDBJ databases">
        <authorList>
            <person name="Kallberg Y."/>
            <person name="Tangrot J."/>
            <person name="Rosling A."/>
        </authorList>
    </citation>
    <scope>NUCLEOTIDE SEQUENCE</scope>
    <source>
        <strain evidence="1">MA453B</strain>
    </source>
</reference>
<dbReference type="Proteomes" id="UP000789405">
    <property type="component" value="Unassembled WGS sequence"/>
</dbReference>
<feature type="non-terminal residue" evidence="1">
    <location>
        <position position="44"/>
    </location>
</feature>
<keyword evidence="2" id="KW-1185">Reference proteome</keyword>
<dbReference type="EMBL" id="CAJVPY010067628">
    <property type="protein sequence ID" value="CAG8826155.1"/>
    <property type="molecule type" value="Genomic_DNA"/>
</dbReference>
<name>A0A9N9KHS9_9GLOM</name>
<sequence>FEGGSFSIIPSSISFGLRGLGQLPDLGLGLPELGPLLDLGLCPV</sequence>
<accession>A0A9N9KHS9</accession>
<feature type="non-terminal residue" evidence="1">
    <location>
        <position position="1"/>
    </location>
</feature>
<gene>
    <name evidence="1" type="ORF">DERYTH_LOCUS28034</name>
</gene>
<dbReference type="AlphaFoldDB" id="A0A9N9KHS9"/>
<evidence type="ECO:0000313" key="2">
    <source>
        <dbReference type="Proteomes" id="UP000789405"/>
    </source>
</evidence>
<proteinExistence type="predicted"/>
<protein>
    <submittedName>
        <fullName evidence="1">19886_t:CDS:1</fullName>
    </submittedName>
</protein>
<comment type="caution">
    <text evidence="1">The sequence shown here is derived from an EMBL/GenBank/DDBJ whole genome shotgun (WGS) entry which is preliminary data.</text>
</comment>
<organism evidence="1 2">
    <name type="scientific">Dentiscutata erythropus</name>
    <dbReference type="NCBI Taxonomy" id="1348616"/>
    <lineage>
        <taxon>Eukaryota</taxon>
        <taxon>Fungi</taxon>
        <taxon>Fungi incertae sedis</taxon>
        <taxon>Mucoromycota</taxon>
        <taxon>Glomeromycotina</taxon>
        <taxon>Glomeromycetes</taxon>
        <taxon>Diversisporales</taxon>
        <taxon>Gigasporaceae</taxon>
        <taxon>Dentiscutata</taxon>
    </lineage>
</organism>